<dbReference type="EMBL" id="KY984068">
    <property type="protein sequence ID" value="ARW58773.1"/>
    <property type="molecule type" value="Genomic_DNA"/>
</dbReference>
<organism evidence="3 4">
    <name type="scientific">Erwinia phage vB_EamM_Y3</name>
    <dbReference type="NCBI Taxonomy" id="1983553"/>
    <lineage>
        <taxon>Viruses</taxon>
        <taxon>Duplodnaviria</taxon>
        <taxon>Heunggongvirae</taxon>
        <taxon>Uroviricota</taxon>
        <taxon>Caudoviricetes</taxon>
        <taxon>Sasquatchvirus</taxon>
        <taxon>Sasquatchvirus Y3</taxon>
    </lineage>
</organism>
<name>A0A2H4IB40_9CAUD</name>
<feature type="domain" description="KTSC and Metallopeptidase-like N-terminal fusion" evidence="2">
    <location>
        <begin position="19"/>
        <end position="83"/>
    </location>
</feature>
<keyword evidence="4" id="KW-1185">Reference proteome</keyword>
<gene>
    <name evidence="3" type="ORF">Y3_133</name>
</gene>
<evidence type="ECO:0000259" key="2">
    <source>
        <dbReference type="Pfam" id="PF20294"/>
    </source>
</evidence>
<protein>
    <recommendedName>
        <fullName evidence="2">KTSC and Metallopeptidase-like N-terminal fusion domain-containing protein</fullName>
    </recommendedName>
</protein>
<sequence>MLIFLSESARKPQVAILDCDWYRFEGKRKVALENKDYEADIDEKDVFGIKAAKRNVFYVLHRDDPSVVFQVDAAGARSLLGRSRPFTGTVSGIRVKKATDKNTPAREKLPAAPKEAQPKLPFKAVPGSKPEDVKLTKELRKTPMKNCNRLQFLARIPFPTGETYNYYDASETFEPYKSNQRDKWETDLEKAVVKQVEKGGYLVGATFLKLDEAVRPVLIVVEG</sequence>
<feature type="region of interest" description="Disordered" evidence="1">
    <location>
        <begin position="98"/>
        <end position="120"/>
    </location>
</feature>
<dbReference type="Proteomes" id="UP000240568">
    <property type="component" value="Segment"/>
</dbReference>
<dbReference type="Pfam" id="PF20294">
    <property type="entry name" value="KMPT-N"/>
    <property type="match status" value="1"/>
</dbReference>
<reference evidence="3 4" key="1">
    <citation type="submission" date="2017-04" db="EMBL/GenBank/DDBJ databases">
        <authorList>
            <person name="Afonso C.L."/>
            <person name="Miller P.J."/>
            <person name="Scott M.A."/>
            <person name="Spackman E."/>
            <person name="Goraichik I."/>
            <person name="Dimitrov K.M."/>
            <person name="Suarez D.L."/>
            <person name="Swayne D.E."/>
        </authorList>
    </citation>
    <scope>NUCLEOTIDE SEQUENCE [LARGE SCALE GENOMIC DNA]</scope>
</reference>
<evidence type="ECO:0000256" key="1">
    <source>
        <dbReference type="SAM" id="MobiDB-lite"/>
    </source>
</evidence>
<proteinExistence type="predicted"/>
<dbReference type="InterPro" id="IPR046899">
    <property type="entry name" value="KMPT_N"/>
</dbReference>
<evidence type="ECO:0000313" key="4">
    <source>
        <dbReference type="Proteomes" id="UP000240568"/>
    </source>
</evidence>
<evidence type="ECO:0000313" key="3">
    <source>
        <dbReference type="EMBL" id="ARW58773.1"/>
    </source>
</evidence>
<feature type="compositionally biased region" description="Basic and acidic residues" evidence="1">
    <location>
        <begin position="98"/>
        <end position="109"/>
    </location>
</feature>
<accession>A0A2H4IB40</accession>